<dbReference type="InterPro" id="IPR029058">
    <property type="entry name" value="AB_hydrolase_fold"/>
</dbReference>
<dbReference type="PANTHER" id="PTHR43329">
    <property type="entry name" value="EPOXIDE HYDROLASE"/>
    <property type="match status" value="1"/>
</dbReference>
<dbReference type="Proteomes" id="UP000287866">
    <property type="component" value="Unassembled WGS sequence"/>
</dbReference>
<sequence length="303" mass="33196">MTDGSGTTVHELDVDTRGARLHVTRRGSGPPVLLLHGYPQTHRMWDRVAAGLADRHEVLAPDLRGYGDSAAPPGDAGHETYSKREMAADVAEVMTALGHDTYAVVGHDRGARVGHRLTLDRPEAVTRLAVLDVAPTLHMVEHTDERFATGYYHWFFLAQEDGLPERLIGGDPGWFLRETLRRWSAPGASFEEDAVAEYVRCFTPETVHASCEDYRAALGVDLEHDRASRGQRVECPVLVLWGEQGFVARTYDVLDVWRGYATDVRGHAVPGGHFCPEEAPGAVLDALGDFLAPDRERTGGGPA</sequence>
<evidence type="ECO:0000259" key="2">
    <source>
        <dbReference type="Pfam" id="PF00561"/>
    </source>
</evidence>
<feature type="domain" description="AB hydrolase-1" evidence="2">
    <location>
        <begin position="30"/>
        <end position="278"/>
    </location>
</feature>
<dbReference type="InterPro" id="IPR000639">
    <property type="entry name" value="Epox_hydrolase-like"/>
</dbReference>
<protein>
    <submittedName>
        <fullName evidence="3">Alpha/beta hydrolase</fullName>
    </submittedName>
</protein>
<keyword evidence="4" id="KW-1185">Reference proteome</keyword>
<organism evidence="3 4">
    <name type="scientific">Phycicoccus flavus</name>
    <dbReference type="NCBI Taxonomy" id="2502783"/>
    <lineage>
        <taxon>Bacteria</taxon>
        <taxon>Bacillati</taxon>
        <taxon>Actinomycetota</taxon>
        <taxon>Actinomycetes</taxon>
        <taxon>Micrococcales</taxon>
        <taxon>Intrasporangiaceae</taxon>
        <taxon>Phycicoccus</taxon>
    </lineage>
</organism>
<name>A0A8T6R5Y8_9MICO</name>
<dbReference type="Gene3D" id="3.40.50.1820">
    <property type="entry name" value="alpha/beta hydrolase"/>
    <property type="match status" value="1"/>
</dbReference>
<dbReference type="AlphaFoldDB" id="A0A8T6R5Y8"/>
<gene>
    <name evidence="3" type="ORF">EPD83_012580</name>
</gene>
<dbReference type="GO" id="GO:0016787">
    <property type="term" value="F:hydrolase activity"/>
    <property type="evidence" value="ECO:0007669"/>
    <property type="project" value="UniProtKB-KW"/>
</dbReference>
<reference evidence="3" key="1">
    <citation type="submission" date="2020-03" db="EMBL/GenBank/DDBJ databases">
        <title>Phycicoccus flavus sp. nov., a novel endophytic actinobacterium isolated from branch of Kandelia candel.</title>
        <authorList>
            <person name="Tuo L."/>
        </authorList>
    </citation>
    <scope>NUCLEOTIDE SEQUENCE</scope>
    <source>
        <strain evidence="3">CMS6Z-2</strain>
    </source>
</reference>
<dbReference type="RefSeq" id="WP_165566654.1">
    <property type="nucleotide sequence ID" value="NZ_SAYU02000040.1"/>
</dbReference>
<accession>A0A8T6R5Y8</accession>
<comment type="caution">
    <text evidence="3">The sequence shown here is derived from an EMBL/GenBank/DDBJ whole genome shotgun (WGS) entry which is preliminary data.</text>
</comment>
<proteinExistence type="predicted"/>
<evidence type="ECO:0000256" key="1">
    <source>
        <dbReference type="ARBA" id="ARBA00022801"/>
    </source>
</evidence>
<evidence type="ECO:0000313" key="3">
    <source>
        <dbReference type="EMBL" id="NHA68880.1"/>
    </source>
</evidence>
<dbReference type="Pfam" id="PF00561">
    <property type="entry name" value="Abhydrolase_1"/>
    <property type="match status" value="1"/>
</dbReference>
<keyword evidence="1 3" id="KW-0378">Hydrolase</keyword>
<dbReference type="InterPro" id="IPR000073">
    <property type="entry name" value="AB_hydrolase_1"/>
</dbReference>
<dbReference type="EMBL" id="SAYU02000040">
    <property type="protein sequence ID" value="NHA68880.1"/>
    <property type="molecule type" value="Genomic_DNA"/>
</dbReference>
<dbReference type="SUPFAM" id="SSF53474">
    <property type="entry name" value="alpha/beta-Hydrolases"/>
    <property type="match status" value="1"/>
</dbReference>
<dbReference type="PRINTS" id="PR00412">
    <property type="entry name" value="EPOXHYDRLASE"/>
</dbReference>
<evidence type="ECO:0000313" key="4">
    <source>
        <dbReference type="Proteomes" id="UP000287866"/>
    </source>
</evidence>